<sequence length="183" mass="20257">MNSYTSWGKRFKKEGKLFVDLLRGADKTKIATFGESTAKAFDTTATVGEQHWDLSFDIAGKATATLPDGRVFQASAPDKGFSKSKRVDIDMAGVEMTAINEEKSNWIIDDANSQKVAQFSGINNGMRASVLEFEEGLNVPAEQEIFLSWIARKTLESKMLGSSWGLTIFLIILTPIIIFMTFN</sequence>
<evidence type="ECO:0000256" key="1">
    <source>
        <dbReference type="SAM" id="Phobius"/>
    </source>
</evidence>
<dbReference type="eggNOG" id="ENOG5031IPT">
    <property type="taxonomic scope" value="Bacteria"/>
</dbReference>
<gene>
    <name evidence="2" type="ORF">H924_09575</name>
</gene>
<dbReference type="PATRIC" id="fig|1121353.3.peg.1956"/>
<dbReference type="KEGG" id="ccn:H924_09575"/>
<accession>M1UZT4</accession>
<proteinExistence type="predicted"/>
<feature type="transmembrane region" description="Helical" evidence="1">
    <location>
        <begin position="162"/>
        <end position="182"/>
    </location>
</feature>
<dbReference type="STRING" id="1121353.H924_09575"/>
<evidence type="ECO:0000313" key="2">
    <source>
        <dbReference type="EMBL" id="AGG67353.1"/>
    </source>
</evidence>
<reference evidence="2 3" key="1">
    <citation type="submission" date="2013-02" db="EMBL/GenBank/DDBJ databases">
        <title>The complete genome sequence of Corynebacterium callunae DSM 20147.</title>
        <authorList>
            <person name="Ruckert C."/>
            <person name="Albersmeier A."/>
            <person name="Kalinowski J."/>
        </authorList>
    </citation>
    <scope>NUCLEOTIDE SEQUENCE [LARGE SCALE GENOMIC DNA]</scope>
    <source>
        <strain evidence="2 3">DSM 20147</strain>
    </source>
</reference>
<organism evidence="2 3">
    <name type="scientific">Corynebacterium callunae DSM 20147</name>
    <dbReference type="NCBI Taxonomy" id="1121353"/>
    <lineage>
        <taxon>Bacteria</taxon>
        <taxon>Bacillati</taxon>
        <taxon>Actinomycetota</taxon>
        <taxon>Actinomycetes</taxon>
        <taxon>Mycobacteriales</taxon>
        <taxon>Corynebacteriaceae</taxon>
        <taxon>Corynebacterium</taxon>
    </lineage>
</organism>
<keyword evidence="1" id="KW-0812">Transmembrane</keyword>
<evidence type="ECO:0000313" key="3">
    <source>
        <dbReference type="Proteomes" id="UP000011760"/>
    </source>
</evidence>
<dbReference type="AlphaFoldDB" id="M1UZT4"/>
<dbReference type="EMBL" id="CP004354">
    <property type="protein sequence ID" value="AGG67353.1"/>
    <property type="molecule type" value="Genomic_DNA"/>
</dbReference>
<dbReference type="Proteomes" id="UP000011760">
    <property type="component" value="Chromosome"/>
</dbReference>
<keyword evidence="1" id="KW-1133">Transmembrane helix</keyword>
<protein>
    <submittedName>
        <fullName evidence="2">Uncharacterized protein</fullName>
    </submittedName>
</protein>
<name>M1UZT4_9CORY</name>
<dbReference type="HOGENOM" id="CLU_124344_0_0_11"/>
<keyword evidence="1" id="KW-0472">Membrane</keyword>
<keyword evidence="3" id="KW-1185">Reference proteome</keyword>